<reference evidence="1" key="1">
    <citation type="submission" date="2020-07" db="EMBL/GenBank/DDBJ databases">
        <title>Campylobacter molothri sp. nov. isolated from wild birds.</title>
        <authorList>
            <person name="Miller W.G."/>
            <person name="Chapman M.H."/>
            <person name="Yee E."/>
            <person name="Lopes B.S."/>
            <person name="Forbes K.J."/>
        </authorList>
    </citation>
    <scope>NUCLEOTIDE SEQUENCE</scope>
    <source>
        <strain evidence="1">RM9754</strain>
    </source>
</reference>
<name>A0ACC5W0Z7_9BACT</name>
<evidence type="ECO:0000313" key="1">
    <source>
        <dbReference type="EMBL" id="MBZ7974622.1"/>
    </source>
</evidence>
<gene>
    <name evidence="1" type="ORF">H2252_04435</name>
</gene>
<dbReference type="Proteomes" id="UP001319828">
    <property type="component" value="Unassembled WGS sequence"/>
</dbReference>
<evidence type="ECO:0000313" key="2">
    <source>
        <dbReference type="Proteomes" id="UP001319828"/>
    </source>
</evidence>
<protein>
    <submittedName>
        <fullName evidence="1">Uncharacterized protein</fullName>
    </submittedName>
</protein>
<dbReference type="EMBL" id="JACHUQ010000006">
    <property type="protein sequence ID" value="MBZ7974622.1"/>
    <property type="molecule type" value="Genomic_DNA"/>
</dbReference>
<sequence>MKNYTKQELNDFSLEATKYFINKLKEKCNHFKVLTDEPIAEKENVFKVLVEGFVTSYEKSTIEIECCRDFAIFDSGSFINTFSIDIKENRLLREEFSYVNNYLIFNKHYRDDCCSFGEEMENTKQWIDYTIGEEKVFNPFTYMDIIEDVREGLSVSVRTSLEALNYLEPDYYPLIEYLKSDHLTEWLRMEHIKNYIQAFEKLKKEIDVLKKEFKEFL</sequence>
<keyword evidence="2" id="KW-1185">Reference proteome</keyword>
<accession>A0ACC5W0Z7</accession>
<organism evidence="1 2">
    <name type="scientific">Campylobacter molothri</name>
    <dbReference type="NCBI Taxonomy" id="1032242"/>
    <lineage>
        <taxon>Bacteria</taxon>
        <taxon>Pseudomonadati</taxon>
        <taxon>Campylobacterota</taxon>
        <taxon>Epsilonproteobacteria</taxon>
        <taxon>Campylobacterales</taxon>
        <taxon>Campylobacteraceae</taxon>
        <taxon>Campylobacter</taxon>
    </lineage>
</organism>
<proteinExistence type="predicted"/>
<comment type="caution">
    <text evidence="1">The sequence shown here is derived from an EMBL/GenBank/DDBJ whole genome shotgun (WGS) entry which is preliminary data.</text>
</comment>